<evidence type="ECO:0000256" key="1">
    <source>
        <dbReference type="ARBA" id="ARBA00004418"/>
    </source>
</evidence>
<evidence type="ECO:0000256" key="2">
    <source>
        <dbReference type="ARBA" id="ARBA00007399"/>
    </source>
</evidence>
<keyword evidence="4" id="KW-0574">Periplasm</keyword>
<dbReference type="InterPro" id="IPR008962">
    <property type="entry name" value="PapD-like_sf"/>
</dbReference>
<evidence type="ECO:0000313" key="8">
    <source>
        <dbReference type="EMBL" id="MFC4492305.1"/>
    </source>
</evidence>
<dbReference type="EMBL" id="JBHSEK010000025">
    <property type="protein sequence ID" value="MFC4492305.1"/>
    <property type="molecule type" value="Genomic_DNA"/>
</dbReference>
<dbReference type="InterPro" id="IPR001829">
    <property type="entry name" value="Pili_assmbl_chaperone_bac"/>
</dbReference>
<evidence type="ECO:0000256" key="5">
    <source>
        <dbReference type="ARBA" id="ARBA00023186"/>
    </source>
</evidence>
<dbReference type="Proteomes" id="UP001595999">
    <property type="component" value="Unassembled WGS sequence"/>
</dbReference>
<dbReference type="PANTHER" id="PTHR30251:SF2">
    <property type="entry name" value="FIMBRIAL CHAPERONE YADV-RELATED"/>
    <property type="match status" value="1"/>
</dbReference>
<reference evidence="9" key="1">
    <citation type="journal article" date="2019" name="Int. J. Syst. Evol. Microbiol.">
        <title>The Global Catalogue of Microorganisms (GCM) 10K type strain sequencing project: providing services to taxonomists for standard genome sequencing and annotation.</title>
        <authorList>
            <consortium name="The Broad Institute Genomics Platform"/>
            <consortium name="The Broad Institute Genome Sequencing Center for Infectious Disease"/>
            <person name="Wu L."/>
            <person name="Ma J."/>
        </authorList>
    </citation>
    <scope>NUCLEOTIDE SEQUENCE [LARGE SCALE GENOMIC DNA]</scope>
    <source>
        <strain evidence="9">CGMCC 4.7608</strain>
    </source>
</reference>
<proteinExistence type="inferred from homology"/>
<dbReference type="Pfam" id="PF02753">
    <property type="entry name" value="PapD_C"/>
    <property type="match status" value="1"/>
</dbReference>
<dbReference type="InterPro" id="IPR016148">
    <property type="entry name" value="Pili_assmbl_chaperone_C"/>
</dbReference>
<dbReference type="PANTHER" id="PTHR30251">
    <property type="entry name" value="PILUS ASSEMBLY CHAPERONE"/>
    <property type="match status" value="1"/>
</dbReference>
<dbReference type="PRINTS" id="PR00969">
    <property type="entry name" value="CHAPERONPILI"/>
</dbReference>
<feature type="domain" description="Pili assembly chaperone C-terminal" evidence="7">
    <location>
        <begin position="155"/>
        <end position="219"/>
    </location>
</feature>
<evidence type="ECO:0000256" key="4">
    <source>
        <dbReference type="ARBA" id="ARBA00022764"/>
    </source>
</evidence>
<sequence length="226" mass="25310">MWASTAEAALVIRGTRIIYPAQEREVSIQLENKGNDPVLVQSWLDLGDATVAPSDIPVPFTLSPPIFRMDADKRQVVRMLYSGEPLATDRESVFWINFLEVPPKAAGANYLQFTYRTRLKVFFRPSSLGDDPALAPRKMRWTVVREAGKHYLEAHNPTPYFVSLFKADVQASSLTPIEVPVDMVKPFSSERFAIPSQAQAFKPGVLLRFQAVNDFGGIIDAEARLQ</sequence>
<dbReference type="SUPFAM" id="SSF49354">
    <property type="entry name" value="PapD-like"/>
    <property type="match status" value="1"/>
</dbReference>
<dbReference type="InterPro" id="IPR036316">
    <property type="entry name" value="Pili_assmbl_chap_C_dom_sf"/>
</dbReference>
<gene>
    <name evidence="8" type="ORF">ACFO0R_22070</name>
</gene>
<organism evidence="8 9">
    <name type="scientific">Chromobacterium aquaticum</name>
    <dbReference type="NCBI Taxonomy" id="467180"/>
    <lineage>
        <taxon>Bacteria</taxon>
        <taxon>Pseudomonadati</taxon>
        <taxon>Pseudomonadota</taxon>
        <taxon>Betaproteobacteria</taxon>
        <taxon>Neisseriales</taxon>
        <taxon>Chromobacteriaceae</taxon>
        <taxon>Chromobacterium</taxon>
    </lineage>
</organism>
<keyword evidence="3" id="KW-0732">Signal</keyword>
<dbReference type="InterPro" id="IPR050643">
    <property type="entry name" value="Periplasmic_pilus_chap"/>
</dbReference>
<dbReference type="InterPro" id="IPR016147">
    <property type="entry name" value="Pili_assmbl_chaperone_N"/>
</dbReference>
<name>A0ABV9A0W2_9NEIS</name>
<dbReference type="Pfam" id="PF00345">
    <property type="entry name" value="PapD_N"/>
    <property type="match status" value="1"/>
</dbReference>
<dbReference type="RefSeq" id="WP_231464691.1">
    <property type="nucleotide sequence ID" value="NZ_JAJOHW010000145.1"/>
</dbReference>
<comment type="caution">
    <text evidence="8">The sequence shown here is derived from an EMBL/GenBank/DDBJ whole genome shotgun (WGS) entry which is preliminary data.</text>
</comment>
<dbReference type="SUPFAM" id="SSF49584">
    <property type="entry name" value="Periplasmic chaperone C-domain"/>
    <property type="match status" value="1"/>
</dbReference>
<evidence type="ECO:0000256" key="3">
    <source>
        <dbReference type="ARBA" id="ARBA00022729"/>
    </source>
</evidence>
<evidence type="ECO:0000259" key="7">
    <source>
        <dbReference type="Pfam" id="PF02753"/>
    </source>
</evidence>
<feature type="domain" description="Pili assembly chaperone N-terminal" evidence="6">
    <location>
        <begin position="10"/>
        <end position="128"/>
    </location>
</feature>
<keyword evidence="5" id="KW-0143">Chaperone</keyword>
<evidence type="ECO:0000313" key="9">
    <source>
        <dbReference type="Proteomes" id="UP001595999"/>
    </source>
</evidence>
<dbReference type="InterPro" id="IPR013783">
    <property type="entry name" value="Ig-like_fold"/>
</dbReference>
<keyword evidence="9" id="KW-1185">Reference proteome</keyword>
<evidence type="ECO:0000259" key="6">
    <source>
        <dbReference type="Pfam" id="PF00345"/>
    </source>
</evidence>
<comment type="similarity">
    <text evidence="2">Belongs to the periplasmic pilus chaperone family.</text>
</comment>
<accession>A0ABV9A0W2</accession>
<comment type="subcellular location">
    <subcellularLocation>
        <location evidence="1">Periplasm</location>
    </subcellularLocation>
</comment>
<protein>
    <submittedName>
        <fullName evidence="8">Fimbria/pilus periplasmic chaperone</fullName>
    </submittedName>
</protein>
<dbReference type="Gene3D" id="2.60.40.10">
    <property type="entry name" value="Immunoglobulins"/>
    <property type="match status" value="2"/>
</dbReference>